<organism evidence="2 3">
    <name type="scientific">Pseudoxanthomonas winnipegensis</name>
    <dbReference type="NCBI Taxonomy" id="2480810"/>
    <lineage>
        <taxon>Bacteria</taxon>
        <taxon>Pseudomonadati</taxon>
        <taxon>Pseudomonadota</taxon>
        <taxon>Gammaproteobacteria</taxon>
        <taxon>Lysobacterales</taxon>
        <taxon>Lysobacteraceae</taxon>
        <taxon>Pseudoxanthomonas</taxon>
    </lineage>
</organism>
<feature type="transmembrane region" description="Helical" evidence="1">
    <location>
        <begin position="30"/>
        <end position="52"/>
    </location>
</feature>
<keyword evidence="1" id="KW-0472">Membrane</keyword>
<protein>
    <submittedName>
        <fullName evidence="2">DUF2523 domain-containing protein</fullName>
    </submittedName>
</protein>
<keyword evidence="3" id="KW-1185">Reference proteome</keyword>
<dbReference type="EMBL" id="SHME01000002">
    <property type="protein sequence ID" value="TAA20547.1"/>
    <property type="molecule type" value="Genomic_DNA"/>
</dbReference>
<dbReference type="Proteomes" id="UP000293089">
    <property type="component" value="Unassembled WGS sequence"/>
</dbReference>
<accession>A0ABY1WF46</accession>
<feature type="transmembrane region" description="Helical" evidence="1">
    <location>
        <begin position="6"/>
        <end position="23"/>
    </location>
</feature>
<evidence type="ECO:0000313" key="3">
    <source>
        <dbReference type="Proteomes" id="UP000293089"/>
    </source>
</evidence>
<keyword evidence="1" id="KW-1133">Transmembrane helix</keyword>
<proteinExistence type="predicted"/>
<dbReference type="RefSeq" id="WP_130532546.1">
    <property type="nucleotide sequence ID" value="NZ_SHME01000002.1"/>
</dbReference>
<feature type="transmembrane region" description="Helical" evidence="1">
    <location>
        <begin position="64"/>
        <end position="85"/>
    </location>
</feature>
<reference evidence="2 3" key="1">
    <citation type="submission" date="2019-02" db="EMBL/GenBank/DDBJ databases">
        <title>WGS of Pseudoxanthomonas species novum from clinical isolates.</title>
        <authorList>
            <person name="Bernier A.-M."/>
            <person name="Bernard K."/>
            <person name="Vachon A."/>
        </authorList>
    </citation>
    <scope>NUCLEOTIDE SEQUENCE [LARGE SCALE GENOMIC DNA]</scope>
    <source>
        <strain evidence="3">NML 170316</strain>
    </source>
</reference>
<sequence>MSQVWVWILAGVARIVLAFKLAAASIVTRVLATFGLTMVSFETVLPVLKSYVLQFAAGLPQEALNFLGAIGLGQAMSMVFSALTIQLAHRVFIVPKAVADALPGQSS</sequence>
<evidence type="ECO:0000256" key="1">
    <source>
        <dbReference type="SAM" id="Phobius"/>
    </source>
</evidence>
<gene>
    <name evidence="2" type="ORF">EA658_06195</name>
</gene>
<comment type="caution">
    <text evidence="2">The sequence shown here is derived from an EMBL/GenBank/DDBJ whole genome shotgun (WGS) entry which is preliminary data.</text>
</comment>
<keyword evidence="1" id="KW-0812">Transmembrane</keyword>
<dbReference type="InterPro" id="IPR019670">
    <property type="entry name" value="DUF2523"/>
</dbReference>
<dbReference type="Pfam" id="PF10734">
    <property type="entry name" value="DUF2523"/>
    <property type="match status" value="1"/>
</dbReference>
<name>A0ABY1WF46_9GAMM</name>
<evidence type="ECO:0000313" key="2">
    <source>
        <dbReference type="EMBL" id="TAA20547.1"/>
    </source>
</evidence>